<feature type="region of interest" description="Disordered" evidence="4">
    <location>
        <begin position="833"/>
        <end position="937"/>
    </location>
</feature>
<feature type="coiled-coil region" evidence="3">
    <location>
        <begin position="1571"/>
        <end position="1599"/>
    </location>
</feature>
<feature type="compositionally biased region" description="Low complexity" evidence="4">
    <location>
        <begin position="1002"/>
        <end position="1014"/>
    </location>
</feature>
<dbReference type="PROSITE" id="PS50005">
    <property type="entry name" value="TPR"/>
    <property type="match status" value="1"/>
</dbReference>
<sequence length="4460" mass="496373">MPAYNYTKLHHTRDSPYTLSDGVQGEKPDLKSCLDIVFSLNKQWDVARVQQSLDNYRVVGNSALDANNFGLTFSRFCDIFQVPLYDPALGRYISEPGYRALLGGQAIEFVEKYFRKKGAGKADVDDVDDLESKEEKVDSNNNPQSPPSSPSPSLRPPAPPIRSTVVNNTSNYAHSKRPSICQSATFSANSPKPFSKVGSTSKESPPHPKTNFYISALKTAAQLFALFAKSSPISGQLSLGLAPSRRCDVFEIFSLLCIVCRGSIYDKSSLLFSVFDLNNSNDLSEDELQLLIHSTNSALSKLRMSDYLTPDDISYHCDIAFTDSQGRTRKHFTQSDFTRWIKGSHHSKEDNLANSVLAPLSLLKRMQNIIEAINERCKSVENIFLQSGYNVRSDPVLSRKYDQKAKTNYPIKVGMSTSSNVTLLVEVDKTIKSLVKVFKENAKISERCVYRTSVVLVGNITSIFKIGTDVLNPESGYRVVFSGIEPESNSIYFKTETSPTRENEHTQVISVYTEMPEANPYEDMFAAIVNDSDLVLKLNDCPFEATEFLEECLAMLEDELEGLDFEEEEEEWTEEVLDSLDVKYAEKIRQIYRKQNNKNPSKTPILTFGEPSVWLGVDELKATRTWPKAAAFIKGILEIVRREYIDSLWGEESILAALGAPIEGDDQDHLVTLQNPDEDLPGLPSGVIDRGSTRVLCLAAPTPDQIIFDHELMSYDEDEKGRKKSRYDSFDGKISFDSRQWRKIRSALKQPTYGGSSSGSMSSGVQDQESEHSNVVLVTTFPLLYDAEVSDVEDSFIEYAGGGLSTIVSGGSEEDNSSVQFSLESFLMESADNDDLEKQEQQEQQAREAQPEEQKQRKPHEQGEQPPKTSPGRRRNVRRLDEVPSSPNNSAAFSGLSNPVDAMSNFSGSNNDDESSLASSNRNDDESAVSAMSKAPRYPQINAIPIPVPNGFVLSAFGNESDAVGFGRDDPPWIGGEDINVSGKPLAAAKTSEDATSPPPQSKDVPSDSNPSSPDGKETSDAVESPEKMSIIVDGKEIGKVRESVVTGSALAELLLEEAEEKEKTENENANEGSALTSLLFAEADTPPASAPQAPSAAAPAVDSMVTIWPDKRPSLYLQLAKSQFKSGETENAIKSLEKGIQVSSSSNSDIVKSWPYKTLLSNLTNTLQRGSDELKFQIETPVDDVIDSFFPEEGSNSDDEEEEEEPSFFDLLTSKTQLSGGYKAFPLPSHIRARPKWKQLKVAGISYAFQTGLEDLYEDPSDVALIQRLGSLAFCLAKCLGVRTAKLYRFSSVLLQKAFDEQKFEQPDTDKRAMLHKLARAHFKSWEAQGIRAEKEHLKMSATAFDLIMTGSGDKAPLPIHYTHYAETLTALGKKTQAVQSLMQLIDKFPNDSTRPEAELRLATLLHRLFQFEEARKHFNLAAKFLDTRADGKILSGLVSSGVAKLLAGMNTMSWSMAGVPKQASERADEARSLSAGGFSKIIMGSSSVSLTGIVGRKWDYTRGKSQEDQRQRYVKDARSMITLAQLLCMSGDNVMASHIFELASELNLDNIAGVQMLQSVYDEAIFTTLDKAATEVQDKLQKEQRQEEDRKDVMKKAILRKGVMLADDDLALLLAMISKFLREGMGSRSVTIICKDDGQANSGMVTDIVDTKKADMPSRSFGEDDAEEQIIKFQQVTIGKCGAFKLWDDAGAKVKKPKSVSGICGSDGRFKFKHRFEPNCQSFAQVKEVVGEESDDFMGPDGVRAVDPDRDVSIVPTSFTTSLVTGVKVSAPPKLTLGPIVGKTTSTSSIILLEVDNPGCETTLILNCVLSGHTVTLGPKFISGNKAFTFLATGLFPNSTYTIRIQGPTTNTPADGISGSLATMPTNPCALSFAVVNTNRITSKEPGANASEPASLVPNLWDVMLKDLSERKLSPTSPDFILHMGAQVDVRTAYDLSRLLLDRWRKANPATKKPSSEVLLEVKEVFRDAYRVSWGRVPNVRKVFANTPSIMITGISDVVGTLIRQSQLEFEPEIAALALQVAREYQVKLWDLDAEEGAEDEMDDIDVLTSTKKDNFVSPLGHFHRFGRVGILCIDTLTSNLFATGRNIALPLITAGQMQWLTRVIGESEDEENAHRDAAFEHETELAAEEMKDRRMRYDDSDLKHFTTVDEKYTEKLLPKMHSLVVCCEQPIVWHRHEDAKKFVSDPRRVGNGSAKVIKNSFSYHIEDCGRLLSLLFAWKQKYPGRDVLILCSSAGTGVFNSEITDTTTNLKIRQWAVPGVTSAPPFPFDAQLTGTVGRRFTYEHTPTVPPPHNSGLYERMKTLRKEHRLEVATLELEHNLAMEKREERQEALARGETFDDENGGEGGDKSTWDDEEYGEGTESRPKTPEEKRKEREEEEERVRDVQREKELQIAAQALVGGGDMFQAMEMISSSRPNTAGTSSRPGTGVRKFGSRPGTTGSRAKTPQEKKRDEMWGPGLTEEKIWAVIRENEEYKRRRDMGYLMVSTSADTEQPTFFQKFVTPLVPNVEATVGPVIGEVTSTSAKILLETNSAVKARCFVQKLHDTSFFDYEELGDLAAYQLEIEMCKLKIGMQNDYEDESDPIIIEDNAKQIERLEKKIKGLAEKLDRVKTEVRTLVCEPNQPVVFDFDYVLEPNTKYWVKFEPFSDLTGSFTTLPERASVLSLSLVHGSGHFDGLLHASTPQGYETWKTLLCDSEGGGGSKFNRVKLGSKAATSYYKFGQSYNPILGDNEILPVFSDDSNVDFALDSNGEVTPRMTHGWYGGASGVGQGGERGLAPGGNAMVILDKDMSEPRRSHDIMIQIGCCGVGELFGKLNGGKFFQCLKVALGLESNMIGAKRAGGGKPKVRPTLRNMTSEKKKKKAANDTGGDSSIKKGEEDGSDDGSGFGDLMQMREKTLKDDAFLGFSDDEDGEEGGVVVTESALKLMDRDDGAMKKRVKGEDYVYQRPKLGEHVEGSGGTLGNTTKRDDSSCDVPVPDSAVWPPEVQGEGSVDAKGKIYSSEVGEDGMTAVQRLAEEECLDMLKNAYRAFLTLPLAENIYKNVAKISLFTPDDLHKGMEDGLKLTGLNYTKIGDQEFGDDLHPLAAKRLRALSIKAWHMYCGSLRIEPIRERSFGDEEELVEGAEVSLRETMKRKKQMEEDKKKPPHQARFLNLGNTSLIAVDVRSRRCVNEDGLWGPPKEGLFEMELLSAEQWRYLRKQFSSEQVKRSTALVVVMESLLVSEDIYNGVGVNSSDKKGVTFDDIEKKAEKDGVKLSKKAIEAERVRVMKEKRVEMPMSSFYSNSDVTVQWAFHEDEQIKMLDMLFEWLDGSGAVSSNWGVGGERSLVVVCGGGRSGVETIVTDASTNRSFKQICVGTIGDFCRPFDLERKGSVVGSNEKYKFEHFPVADGVTDDGIGGKHSAVKDRRRLVRGWSYGELEVLSEPYDSVIRSKIVCRYGGRGDSGRDSVVGRELRRHSDHIDERLEEALARTKENNSGNYIARKLVGPVLGKVDVVGGGKREMNTKTGGEPGGVEGNSVEARVLLELDAPALVTLVATNCLTGETSVSVKRCYGRIPCVFVLEGMTQGRRYMCEWFGFEKSDCEDSKFVIHTPLDDASDFVALVVSGDKPDAGLSRDEESIWGVIADRVEDPWHGTEVLLHAGGQSGSKKDEAFMECLNFVKRVEARKEKAALDWLARKRMELGGKTRKKLENEAEEKELFLSEKVEMEAAMKEAVGEEEDAAVDHEVRERFRVELRADWNQPSKARSMKCVSNVMMRGGGDICSNFSRHVGGCMDTVAGRRVARLAEEVNREYMRQLWDAEDQGEEAPHQGFFTSWRGGMVGCLFIDARECLGKDAEVSMGGELENPLKSMDHPLMSDEQWAHVRSVLAKPELVNLMVVCEVPFVWEGKEEARQLAMNDNIEGDGNNIQDHWAYRSRQLTHVLQAIFDWRAEKKGRAVQLICGSGSGNDCGFTTRVTQKVAKQGKKKNGEEPTEEEKAAEKARKEEEEADPPLKDIMQITVPPVTGKAGKFKAGKMAGLLGQFSYVHSPLRDDIRGYAVIEGTMETGDLGNPDDMIASIDARLVSLVNADMNYRTEEDIQYDTRTPEDFDGTLLPNGDIYKIEERVGHPKGLYNTVPKWWYTWSKGFPSAMFEDEVYFRARESEEHVEARNYVERDGLFNAVCERAFVEFHLDDAGRPNNLRTMNVGKTDVLLRQLQLAVSAVWDGGYDDTPFRSSISYLKDEFVFHWLMRKCAPQAGDGLKTLDGFVKFVKRMFIEAGVMRMAVLCQHHQQWLDRTRAEREGAARKAEIARMQAEKAAFMAWLKAEEAKLHKLKLDNQLDEYQLKTVEKKQKEREWAKKEEENNLRIAELDAELNAKVKANEEKVEEELKAKAEREAEEAKAEQEEMNRLAEEDEEEYNKRLDAMRLKQAENIEKEKEGVQVRRRRLCAERKAVRRNEKMLVELPTRRPKRKVVLG</sequence>
<feature type="region of interest" description="Disordered" evidence="4">
    <location>
        <begin position="3964"/>
        <end position="3995"/>
    </location>
</feature>
<dbReference type="SUPFAM" id="SSF48452">
    <property type="entry name" value="TPR-like"/>
    <property type="match status" value="1"/>
</dbReference>
<dbReference type="PANTHER" id="PTHR37031:SF2">
    <property type="entry name" value="PHOD-LIKE PHOSPHATASE METALLOPHOSPHATASE DOMAIN-CONTAINING PROTEIN"/>
    <property type="match status" value="1"/>
</dbReference>
<dbReference type="SMART" id="SM00028">
    <property type="entry name" value="TPR"/>
    <property type="match status" value="4"/>
</dbReference>
<dbReference type="PANTHER" id="PTHR37031">
    <property type="entry name" value="METALLOPHOSPHATASE BINDING DOMAIN PROTEIN"/>
    <property type="match status" value="1"/>
</dbReference>
<dbReference type="Pfam" id="PF13174">
    <property type="entry name" value="TPR_6"/>
    <property type="match status" value="1"/>
</dbReference>
<dbReference type="Proteomes" id="UP001165160">
    <property type="component" value="Unassembled WGS sequence"/>
</dbReference>
<feature type="region of interest" description="Disordered" evidence="4">
    <location>
        <begin position="124"/>
        <end position="166"/>
    </location>
</feature>
<feature type="region of interest" description="Disordered" evidence="4">
    <location>
        <begin position="2955"/>
        <end position="2995"/>
    </location>
</feature>
<dbReference type="EMBL" id="BRXX01000421">
    <property type="protein sequence ID" value="GMI10810.1"/>
    <property type="molecule type" value="Genomic_DNA"/>
</dbReference>
<feature type="compositionally biased region" description="Polar residues" evidence="4">
    <location>
        <begin position="186"/>
        <end position="203"/>
    </location>
</feature>
<reference evidence="6" key="1">
    <citation type="journal article" date="2023" name="Commun. Biol.">
        <title>Genome analysis of Parmales, the sister group of diatoms, reveals the evolutionary specialization of diatoms from phago-mixotrophs to photoautotrophs.</title>
        <authorList>
            <person name="Ban H."/>
            <person name="Sato S."/>
            <person name="Yoshikawa S."/>
            <person name="Yamada K."/>
            <person name="Nakamura Y."/>
            <person name="Ichinomiya M."/>
            <person name="Sato N."/>
            <person name="Blanc-Mathieu R."/>
            <person name="Endo H."/>
            <person name="Kuwata A."/>
            <person name="Ogata H."/>
        </authorList>
    </citation>
    <scope>NUCLEOTIDE SEQUENCE [LARGE SCALE GENOMIC DNA]</scope>
    <source>
        <strain evidence="6">NIES 3699</strain>
    </source>
</reference>
<evidence type="ECO:0000256" key="4">
    <source>
        <dbReference type="SAM" id="MobiDB-lite"/>
    </source>
</evidence>
<comment type="caution">
    <text evidence="5">The sequence shown here is derived from an EMBL/GenBank/DDBJ whole genome shotgun (WGS) entry which is preliminary data.</text>
</comment>
<feature type="repeat" description="TPR" evidence="2">
    <location>
        <begin position="1114"/>
        <end position="1147"/>
    </location>
</feature>
<feature type="region of interest" description="Disordered" evidence="4">
    <location>
        <begin position="2841"/>
        <end position="2892"/>
    </location>
</feature>
<dbReference type="InterPro" id="IPR011992">
    <property type="entry name" value="EF-hand-dom_pair"/>
</dbReference>
<feature type="coiled-coil region" evidence="3">
    <location>
        <begin position="2589"/>
        <end position="2623"/>
    </location>
</feature>
<feature type="region of interest" description="Disordered" evidence="4">
    <location>
        <begin position="2324"/>
        <end position="2391"/>
    </location>
</feature>
<accession>A0A9W7FER4</accession>
<keyword evidence="6" id="KW-1185">Reference proteome</keyword>
<dbReference type="InterPro" id="IPR011990">
    <property type="entry name" value="TPR-like_helical_dom_sf"/>
</dbReference>
<feature type="region of interest" description="Disordered" evidence="4">
    <location>
        <begin position="4378"/>
        <end position="4401"/>
    </location>
</feature>
<keyword evidence="1" id="KW-0106">Calcium</keyword>
<proteinExistence type="predicted"/>
<feature type="region of interest" description="Disordered" evidence="4">
    <location>
        <begin position="749"/>
        <end position="768"/>
    </location>
</feature>
<dbReference type="InterPro" id="IPR019734">
    <property type="entry name" value="TPR_rpt"/>
</dbReference>
<feature type="compositionally biased region" description="Polar residues" evidence="4">
    <location>
        <begin position="885"/>
        <end position="897"/>
    </location>
</feature>
<organism evidence="5 6">
    <name type="scientific">Triparma verrucosa</name>
    <dbReference type="NCBI Taxonomy" id="1606542"/>
    <lineage>
        <taxon>Eukaryota</taxon>
        <taxon>Sar</taxon>
        <taxon>Stramenopiles</taxon>
        <taxon>Ochrophyta</taxon>
        <taxon>Bolidophyceae</taxon>
        <taxon>Parmales</taxon>
        <taxon>Triparmaceae</taxon>
        <taxon>Triparma</taxon>
    </lineage>
</organism>
<keyword evidence="3" id="KW-0175">Coiled coil</keyword>
<evidence type="ECO:0000313" key="6">
    <source>
        <dbReference type="Proteomes" id="UP001165160"/>
    </source>
</evidence>
<feature type="compositionally biased region" description="Basic and acidic residues" evidence="4">
    <location>
        <begin position="3970"/>
        <end position="3989"/>
    </location>
</feature>
<feature type="compositionally biased region" description="Basic and acidic residues" evidence="4">
    <location>
        <begin position="836"/>
        <end position="863"/>
    </location>
</feature>
<feature type="compositionally biased region" description="Polar residues" evidence="4">
    <location>
        <begin position="2416"/>
        <end position="2428"/>
    </location>
</feature>
<evidence type="ECO:0000256" key="2">
    <source>
        <dbReference type="PROSITE-ProRule" id="PRU00339"/>
    </source>
</evidence>
<dbReference type="InterPro" id="IPR018247">
    <property type="entry name" value="EF_Hand_1_Ca_BS"/>
</dbReference>
<gene>
    <name evidence="5" type="ORF">TrVE_jg12902</name>
</gene>
<feature type="region of interest" description="Disordered" evidence="4">
    <location>
        <begin position="962"/>
        <end position="1031"/>
    </location>
</feature>
<feature type="region of interest" description="Disordered" evidence="4">
    <location>
        <begin position="186"/>
        <end position="206"/>
    </location>
</feature>
<dbReference type="Gene3D" id="1.25.40.10">
    <property type="entry name" value="Tetratricopeptide repeat domain"/>
    <property type="match status" value="1"/>
</dbReference>
<feature type="compositionally biased region" description="Pro residues" evidence="4">
    <location>
        <begin position="144"/>
        <end position="160"/>
    </location>
</feature>
<feature type="compositionally biased region" description="Basic and acidic residues" evidence="4">
    <location>
        <begin position="2364"/>
        <end position="2391"/>
    </location>
</feature>
<evidence type="ECO:0000256" key="1">
    <source>
        <dbReference type="ARBA" id="ARBA00022837"/>
    </source>
</evidence>
<feature type="region of interest" description="Disordered" evidence="4">
    <location>
        <begin position="2416"/>
        <end position="2456"/>
    </location>
</feature>
<dbReference type="PROSITE" id="PS00018">
    <property type="entry name" value="EF_HAND_1"/>
    <property type="match status" value="1"/>
</dbReference>
<feature type="compositionally biased region" description="Basic and acidic residues" evidence="4">
    <location>
        <begin position="2324"/>
        <end position="2340"/>
    </location>
</feature>
<evidence type="ECO:0000256" key="3">
    <source>
        <dbReference type="SAM" id="Coils"/>
    </source>
</evidence>
<feature type="compositionally biased region" description="Basic and acidic residues" evidence="4">
    <location>
        <begin position="4378"/>
        <end position="4395"/>
    </location>
</feature>
<feature type="compositionally biased region" description="Low complexity" evidence="4">
    <location>
        <begin position="754"/>
        <end position="764"/>
    </location>
</feature>
<feature type="compositionally biased region" description="Polar residues" evidence="4">
    <location>
        <begin position="904"/>
        <end position="921"/>
    </location>
</feature>
<protein>
    <submittedName>
        <fullName evidence="5">Uncharacterized protein</fullName>
    </submittedName>
</protein>
<name>A0A9W7FER4_9STRA</name>
<keyword evidence="2" id="KW-0802">TPR repeat</keyword>
<dbReference type="SUPFAM" id="SSF47473">
    <property type="entry name" value="EF-hand"/>
    <property type="match status" value="1"/>
</dbReference>
<evidence type="ECO:0000313" key="5">
    <source>
        <dbReference type="EMBL" id="GMI10810.1"/>
    </source>
</evidence>